<feature type="domain" description="ABC3 transporter permease C-terminal" evidence="7">
    <location>
        <begin position="261"/>
        <end position="383"/>
    </location>
</feature>
<feature type="transmembrane region" description="Helical" evidence="6">
    <location>
        <begin position="483"/>
        <end position="504"/>
    </location>
</feature>
<dbReference type="AlphaFoldDB" id="A0A831LGK6"/>
<dbReference type="GO" id="GO:0022857">
    <property type="term" value="F:transmembrane transporter activity"/>
    <property type="evidence" value="ECO:0007669"/>
    <property type="project" value="TreeGrafter"/>
</dbReference>
<sequence>MILARSILRQTLRHPLQWILAVIGVALGVAVVIGIDLANSSAERAFRLSAQTLSGSATHHIVGGPTGLDEKIYHRLRVKLGYRFSAPVVEGYASLKETEPPRTLRLLGVDPFAESPFRSYTSPLEDSSAVGQLLTQPNGVFLTDSSARQWGRSTGQILTVETAGRTIDLKILGTLAPRDQTTDAALADTIITDIATAQEVLAQIGRLSRIELMIDEDGSAAGTRSEIEAILPPSASLVHASSRSETMAQMTRAFQLNLTALSLLALVVGMFLIYNTMTFSVLRRRTQLGILRTLGVTRRHIFLLVLGESLTVGVAGSILGVLLGYALGHGLLGLVTRTINDLYFVLNVRDLTLSPWSLTKGLSLGLVATLAAAVMPSFEATRSQARIVMARSALESRHRHRLVPLVSIMGAVLLAGGAGALAFPGKSLLVGFGSLFVLITGYALIVPGLMIALMKGLQKIFNPFAGVLGRMALRAPLASLSRTGVATAALVVAVAATVGVGIMINSFRLTVDQWLNSFLQADIYITAAGADFEEQRAPLPQEVIDQISGTEGVK</sequence>
<dbReference type="Pfam" id="PF02687">
    <property type="entry name" value="FtsX"/>
    <property type="match status" value="1"/>
</dbReference>
<evidence type="ECO:0000256" key="5">
    <source>
        <dbReference type="ARBA" id="ARBA00023136"/>
    </source>
</evidence>
<evidence type="ECO:0000256" key="6">
    <source>
        <dbReference type="SAM" id="Phobius"/>
    </source>
</evidence>
<feature type="transmembrane region" description="Helical" evidence="6">
    <location>
        <begin position="429"/>
        <end position="453"/>
    </location>
</feature>
<organism evidence="9">
    <name type="scientific">Geoalkalibacter subterraneus</name>
    <dbReference type="NCBI Taxonomy" id="483547"/>
    <lineage>
        <taxon>Bacteria</taxon>
        <taxon>Pseudomonadati</taxon>
        <taxon>Thermodesulfobacteriota</taxon>
        <taxon>Desulfuromonadia</taxon>
        <taxon>Desulfuromonadales</taxon>
        <taxon>Geoalkalibacteraceae</taxon>
        <taxon>Geoalkalibacter</taxon>
    </lineage>
</organism>
<feature type="non-terminal residue" evidence="9">
    <location>
        <position position="1"/>
    </location>
</feature>
<dbReference type="GO" id="GO:0005886">
    <property type="term" value="C:plasma membrane"/>
    <property type="evidence" value="ECO:0007669"/>
    <property type="project" value="UniProtKB-SubCell"/>
</dbReference>
<feature type="transmembrane region" description="Helical" evidence="6">
    <location>
        <begin position="302"/>
        <end position="327"/>
    </location>
</feature>
<dbReference type="Pfam" id="PF12704">
    <property type="entry name" value="MacB_PCD"/>
    <property type="match status" value="1"/>
</dbReference>
<dbReference type="EMBL" id="DSDO01000116">
    <property type="protein sequence ID" value="HDR46394.1"/>
    <property type="molecule type" value="Genomic_DNA"/>
</dbReference>
<proteinExistence type="predicted"/>
<keyword evidence="5 6" id="KW-0472">Membrane</keyword>
<evidence type="ECO:0000256" key="3">
    <source>
        <dbReference type="ARBA" id="ARBA00022692"/>
    </source>
</evidence>
<keyword evidence="4 6" id="KW-1133">Transmembrane helix</keyword>
<evidence type="ECO:0000259" key="8">
    <source>
        <dbReference type="Pfam" id="PF12704"/>
    </source>
</evidence>
<protein>
    <submittedName>
        <fullName evidence="9">FtsX-like permease family protein</fullName>
    </submittedName>
</protein>
<evidence type="ECO:0000313" key="9">
    <source>
        <dbReference type="EMBL" id="HDR46394.1"/>
    </source>
</evidence>
<reference evidence="9" key="1">
    <citation type="journal article" date="2020" name="mSystems">
        <title>Genome- and Community-Level Interaction Insights into Carbon Utilization and Element Cycling Functions of Hydrothermarchaeota in Hydrothermal Sediment.</title>
        <authorList>
            <person name="Zhou Z."/>
            <person name="Liu Y."/>
            <person name="Xu W."/>
            <person name="Pan J."/>
            <person name="Luo Z.H."/>
            <person name="Li M."/>
        </authorList>
    </citation>
    <scope>NUCLEOTIDE SEQUENCE [LARGE SCALE GENOMIC DNA]</scope>
    <source>
        <strain evidence="9">SpSt-1220</strain>
    </source>
</reference>
<gene>
    <name evidence="9" type="ORF">ENN94_01690</name>
</gene>
<dbReference type="InterPro" id="IPR003838">
    <property type="entry name" value="ABC3_permease_C"/>
</dbReference>
<dbReference type="Proteomes" id="UP000886162">
    <property type="component" value="Unassembled WGS sequence"/>
</dbReference>
<dbReference type="InterPro" id="IPR025857">
    <property type="entry name" value="MacB_PCD"/>
</dbReference>
<keyword evidence="2" id="KW-1003">Cell membrane</keyword>
<feature type="transmembrane region" description="Helical" evidence="6">
    <location>
        <begin position="361"/>
        <end position="381"/>
    </location>
</feature>
<name>A0A831LGK6_9BACT</name>
<dbReference type="InterPro" id="IPR050250">
    <property type="entry name" value="Macrolide_Exporter_MacB"/>
</dbReference>
<accession>A0A831LGK6</accession>
<comment type="caution">
    <text evidence="9">The sequence shown here is derived from an EMBL/GenBank/DDBJ whole genome shotgun (WGS) entry which is preliminary data.</text>
</comment>
<dbReference type="PANTHER" id="PTHR30572">
    <property type="entry name" value="MEMBRANE COMPONENT OF TRANSPORTER-RELATED"/>
    <property type="match status" value="1"/>
</dbReference>
<keyword evidence="3 6" id="KW-0812">Transmembrane</keyword>
<evidence type="ECO:0000259" key="7">
    <source>
        <dbReference type="Pfam" id="PF02687"/>
    </source>
</evidence>
<evidence type="ECO:0000256" key="2">
    <source>
        <dbReference type="ARBA" id="ARBA00022475"/>
    </source>
</evidence>
<comment type="subcellular location">
    <subcellularLocation>
        <location evidence="1">Cell membrane</location>
        <topology evidence="1">Multi-pass membrane protein</topology>
    </subcellularLocation>
</comment>
<feature type="domain" description="MacB-like periplasmic core" evidence="8">
    <location>
        <begin position="19"/>
        <end position="229"/>
    </location>
</feature>
<feature type="transmembrane region" description="Helical" evidence="6">
    <location>
        <begin position="402"/>
        <end position="423"/>
    </location>
</feature>
<dbReference type="PANTHER" id="PTHR30572:SF17">
    <property type="entry name" value="ABC3 TRANSPORTER PERMEASE PROTEIN DOMAIN-CONTAINING PROTEIN"/>
    <property type="match status" value="1"/>
</dbReference>
<feature type="non-terminal residue" evidence="9">
    <location>
        <position position="554"/>
    </location>
</feature>
<feature type="transmembrane region" description="Helical" evidence="6">
    <location>
        <begin position="16"/>
        <end position="35"/>
    </location>
</feature>
<feature type="transmembrane region" description="Helical" evidence="6">
    <location>
        <begin position="260"/>
        <end position="282"/>
    </location>
</feature>
<evidence type="ECO:0000256" key="1">
    <source>
        <dbReference type="ARBA" id="ARBA00004651"/>
    </source>
</evidence>
<evidence type="ECO:0000256" key="4">
    <source>
        <dbReference type="ARBA" id="ARBA00022989"/>
    </source>
</evidence>